<dbReference type="AlphaFoldDB" id="A0A9N8WMV3"/>
<sequence length="208" mass="22371">MSTSNRELEPVVSNDASAQLDTTQANLEGMGVSDAGSKKEVVARLARESKARMGPEGAIGEPEPPEKGKNVQPQFLGNQDESFSEELDAFQSASDRPQQLRAAVENSPDPYGRQAMFGSNFAHIGTLDKKAPSWNADLDTLMLEDVERALLDKALLSGDLAYVQSLCRKSGGQRWLGVASKMATADASDPMSELLGSKRERASLSPPF</sequence>
<keyword evidence="3" id="KW-1185">Reference proteome</keyword>
<reference evidence="2" key="1">
    <citation type="submission" date="2021-06" db="EMBL/GenBank/DDBJ databases">
        <authorList>
            <person name="Kallberg Y."/>
            <person name="Tangrot J."/>
            <person name="Rosling A."/>
        </authorList>
    </citation>
    <scope>NUCLEOTIDE SEQUENCE</scope>
    <source>
        <strain evidence="2">IN212</strain>
    </source>
</reference>
<dbReference type="OrthoDB" id="2489372at2759"/>
<name>A0A9N8WMV3_9GLOM</name>
<proteinExistence type="predicted"/>
<comment type="caution">
    <text evidence="2">The sequence shown here is derived from an EMBL/GenBank/DDBJ whole genome shotgun (WGS) entry which is preliminary data.</text>
</comment>
<organism evidence="2 3">
    <name type="scientific">Racocetra fulgida</name>
    <dbReference type="NCBI Taxonomy" id="60492"/>
    <lineage>
        <taxon>Eukaryota</taxon>
        <taxon>Fungi</taxon>
        <taxon>Fungi incertae sedis</taxon>
        <taxon>Mucoromycota</taxon>
        <taxon>Glomeromycotina</taxon>
        <taxon>Glomeromycetes</taxon>
        <taxon>Diversisporales</taxon>
        <taxon>Gigasporaceae</taxon>
        <taxon>Racocetra</taxon>
    </lineage>
</organism>
<feature type="region of interest" description="Disordered" evidence="1">
    <location>
        <begin position="186"/>
        <end position="208"/>
    </location>
</feature>
<protein>
    <submittedName>
        <fullName evidence="2">13346_t:CDS:1</fullName>
    </submittedName>
</protein>
<evidence type="ECO:0000256" key="1">
    <source>
        <dbReference type="SAM" id="MobiDB-lite"/>
    </source>
</evidence>
<evidence type="ECO:0000313" key="3">
    <source>
        <dbReference type="Proteomes" id="UP000789396"/>
    </source>
</evidence>
<feature type="compositionally biased region" description="Polar residues" evidence="1">
    <location>
        <begin position="71"/>
        <end position="81"/>
    </location>
</feature>
<dbReference type="EMBL" id="CAJVPZ010001445">
    <property type="protein sequence ID" value="CAG8492615.1"/>
    <property type="molecule type" value="Genomic_DNA"/>
</dbReference>
<accession>A0A9N8WMV3</accession>
<dbReference type="Proteomes" id="UP000789396">
    <property type="component" value="Unassembled WGS sequence"/>
</dbReference>
<evidence type="ECO:0000313" key="2">
    <source>
        <dbReference type="EMBL" id="CAG8492615.1"/>
    </source>
</evidence>
<feature type="region of interest" description="Disordered" evidence="1">
    <location>
        <begin position="48"/>
        <end position="111"/>
    </location>
</feature>
<gene>
    <name evidence="2" type="ORF">RFULGI_LOCUS2054</name>
</gene>